<protein>
    <submittedName>
        <fullName evidence="8">Na+/H+ antiporter NhaC family protein</fullName>
    </submittedName>
</protein>
<feature type="transmembrane region" description="Helical" evidence="6">
    <location>
        <begin position="197"/>
        <end position="218"/>
    </location>
</feature>
<keyword evidence="3 6" id="KW-0812">Transmembrane</keyword>
<proteinExistence type="predicted"/>
<dbReference type="EMBL" id="JACCKS010000004">
    <property type="protein sequence ID" value="NZA37371.1"/>
    <property type="molecule type" value="Genomic_DNA"/>
</dbReference>
<evidence type="ECO:0000256" key="5">
    <source>
        <dbReference type="ARBA" id="ARBA00023136"/>
    </source>
</evidence>
<dbReference type="RefSeq" id="WP_090412390.1">
    <property type="nucleotide sequence ID" value="NZ_CABJAI010000005.1"/>
</dbReference>
<name>A0A1I5J6N3_9FIRM</name>
<reference evidence="8 9" key="1">
    <citation type="submission" date="2020-07" db="EMBL/GenBank/DDBJ databases">
        <title>Organ Donor 1.</title>
        <authorList>
            <person name="Marsh A.J."/>
            <person name="Azcarate-Peril M.A."/>
        </authorList>
    </citation>
    <scope>NUCLEOTIDE SEQUENCE [LARGE SCALE GENOMIC DNA]</scope>
    <source>
        <strain evidence="8 9">AMC0717</strain>
    </source>
</reference>
<dbReference type="PANTHER" id="PTHR43478:SF1">
    <property type="entry name" value="NA+_H+ ANTIPORTER NHAC-LIKE C-TERMINAL DOMAIN-CONTAINING PROTEIN"/>
    <property type="match status" value="1"/>
</dbReference>
<comment type="subcellular location">
    <subcellularLocation>
        <location evidence="1">Cell membrane</location>
        <topology evidence="1">Multi-pass membrane protein</topology>
    </subcellularLocation>
</comment>
<keyword evidence="4 6" id="KW-1133">Transmembrane helix</keyword>
<keyword evidence="2" id="KW-1003">Cell membrane</keyword>
<feature type="transmembrane region" description="Helical" evidence="6">
    <location>
        <begin position="6"/>
        <end position="24"/>
    </location>
</feature>
<feature type="transmembrane region" description="Helical" evidence="6">
    <location>
        <begin position="253"/>
        <end position="274"/>
    </location>
</feature>
<feature type="transmembrane region" description="Helical" evidence="6">
    <location>
        <begin position="31"/>
        <end position="51"/>
    </location>
</feature>
<organism evidence="8 9">
    <name type="scientific">Eubacterium callanderi</name>
    <dbReference type="NCBI Taxonomy" id="53442"/>
    <lineage>
        <taxon>Bacteria</taxon>
        <taxon>Bacillati</taxon>
        <taxon>Bacillota</taxon>
        <taxon>Clostridia</taxon>
        <taxon>Eubacteriales</taxon>
        <taxon>Eubacteriaceae</taxon>
        <taxon>Eubacterium</taxon>
    </lineage>
</organism>
<dbReference type="Pfam" id="PF03553">
    <property type="entry name" value="Na_H_antiporter"/>
    <property type="match status" value="1"/>
</dbReference>
<comment type="caution">
    <text evidence="8">The sequence shown here is derived from an EMBL/GenBank/DDBJ whole genome shotgun (WGS) entry which is preliminary data.</text>
</comment>
<evidence type="ECO:0000256" key="6">
    <source>
        <dbReference type="SAM" id="Phobius"/>
    </source>
</evidence>
<keyword evidence="5 6" id="KW-0472">Membrane</keyword>
<feature type="transmembrane region" description="Helical" evidence="6">
    <location>
        <begin position="336"/>
        <end position="356"/>
    </location>
</feature>
<evidence type="ECO:0000256" key="3">
    <source>
        <dbReference type="ARBA" id="ARBA00022692"/>
    </source>
</evidence>
<feature type="transmembrane region" description="Helical" evidence="6">
    <location>
        <begin position="460"/>
        <end position="477"/>
    </location>
</feature>
<accession>A0A1I5J6N3</accession>
<feature type="transmembrane region" description="Helical" evidence="6">
    <location>
        <begin position="112"/>
        <end position="136"/>
    </location>
</feature>
<feature type="transmembrane region" description="Helical" evidence="6">
    <location>
        <begin position="376"/>
        <end position="409"/>
    </location>
</feature>
<evidence type="ECO:0000259" key="7">
    <source>
        <dbReference type="Pfam" id="PF03553"/>
    </source>
</evidence>
<evidence type="ECO:0000256" key="1">
    <source>
        <dbReference type="ARBA" id="ARBA00004651"/>
    </source>
</evidence>
<dbReference type="InterPro" id="IPR018461">
    <property type="entry name" value="Na/H_Antiport_NhaC-like_C"/>
</dbReference>
<feature type="transmembrane region" description="Helical" evidence="6">
    <location>
        <begin position="483"/>
        <end position="502"/>
    </location>
</feature>
<feature type="transmembrane region" description="Helical" evidence="6">
    <location>
        <begin position="294"/>
        <end position="315"/>
    </location>
</feature>
<dbReference type="Proteomes" id="UP000586254">
    <property type="component" value="Unassembled WGS sequence"/>
</dbReference>
<evidence type="ECO:0000313" key="8">
    <source>
        <dbReference type="EMBL" id="NZA37371.1"/>
    </source>
</evidence>
<evidence type="ECO:0000256" key="4">
    <source>
        <dbReference type="ARBA" id="ARBA00022989"/>
    </source>
</evidence>
<dbReference type="PANTHER" id="PTHR43478">
    <property type="entry name" value="NA+/H+ ANTIPORTER-RELATED"/>
    <property type="match status" value="1"/>
</dbReference>
<evidence type="ECO:0000256" key="2">
    <source>
        <dbReference type="ARBA" id="ARBA00022475"/>
    </source>
</evidence>
<sequence>METIDVGFLSLLPPIIAIALALCTKEVISSLLIGILSGGLIYALNTGGGIIEMSSVAFGVTAETVGSPGKFNIILFLALLGALVYVVTMAGGSRAYGNWASTKLKSKRSAQLATSFLGMLIFIDDYFNCLTVGTVMKPVTDKYNVSRAKLAYIIDATAAPVCIIAPISSWAAAVGSTLYETGAFTNELQAFFATIPYNLYAILSIIMVLALAATNLEFGPMAKEEYKAEKKGDLGAVNDDLESNQEVSDKGTVWDLVIPIGALIVFSIISMLWNGGYWAGEGLTIGEAFGNCDASAALVLGGFWALVVTFLLFIPRKLVTFKEFMGGIGEGVKSMVPAYIILTLAWTIGSLCQDYLGTGIYVGQLVEASNLPMGLIPAIVFLVAAGLSFSIGTAWGTFGIFIPIVVFICQASAPELMVVTLSATLAGSVFGDHCSPISDTTILSSTGAGCDHIKHVATQMPYACLVAACCFFGYIVAGFSYGNIALTLGTGIILLAVTLFVLHRLSSRKLEKTEVTAEPEA</sequence>
<dbReference type="GO" id="GO:0005886">
    <property type="term" value="C:plasma membrane"/>
    <property type="evidence" value="ECO:0007669"/>
    <property type="project" value="UniProtKB-SubCell"/>
</dbReference>
<dbReference type="AlphaFoldDB" id="A0A1I5J6N3"/>
<evidence type="ECO:0000313" key="9">
    <source>
        <dbReference type="Proteomes" id="UP000586254"/>
    </source>
</evidence>
<feature type="domain" description="Na+/H+ antiporter NhaC-like C-terminal" evidence="7">
    <location>
        <begin position="187"/>
        <end position="479"/>
    </location>
</feature>
<feature type="transmembrane region" description="Helical" evidence="6">
    <location>
        <begin position="71"/>
        <end position="91"/>
    </location>
</feature>
<gene>
    <name evidence="8" type="ORF">H0N91_04255</name>
</gene>